<dbReference type="RefSeq" id="WP_149325262.1">
    <property type="nucleotide sequence ID" value="NZ_CP043504.1"/>
</dbReference>
<dbReference type="Proteomes" id="UP000322159">
    <property type="component" value="Chromosome"/>
</dbReference>
<dbReference type="OrthoDB" id="5130108at2"/>
<evidence type="ECO:0000313" key="2">
    <source>
        <dbReference type="Proteomes" id="UP000322159"/>
    </source>
</evidence>
<keyword evidence="2" id="KW-1185">Reference proteome</keyword>
<protein>
    <submittedName>
        <fullName evidence="1">Uncharacterized protein</fullName>
    </submittedName>
</protein>
<accession>A0A5C1Y7C6</accession>
<sequence length="202" mass="21796">MIRRDRALALIGGGVVLAVASASLVVLLAHGAEAAPQRAEAARDEVPGDIAWVLYDVCARQSPSLIMASIAVEDGRMTVRPFDEDGTMSEEPDALAAAEIVNECLDDYQVLEDTGFYAGALWTNDVATRLLLYDYGRRWMAPCLRGHGLPVDEPVLDAFLDPSDAPWGAYYFQARVPAMEDVLEARHACGSGSDLLARDMPG</sequence>
<gene>
    <name evidence="1" type="ORF">FLP23_07380</name>
</gene>
<dbReference type="EMBL" id="CP043504">
    <property type="protein sequence ID" value="QEO09844.1"/>
    <property type="molecule type" value="Genomic_DNA"/>
</dbReference>
<organism evidence="1 2">
    <name type="scientific">Protaetiibacter larvae</name>
    <dbReference type="NCBI Taxonomy" id="2592654"/>
    <lineage>
        <taxon>Bacteria</taxon>
        <taxon>Bacillati</taxon>
        <taxon>Actinomycetota</taxon>
        <taxon>Actinomycetes</taxon>
        <taxon>Micrococcales</taxon>
        <taxon>Microbacteriaceae</taxon>
        <taxon>Protaetiibacter</taxon>
    </lineage>
</organism>
<dbReference type="AlphaFoldDB" id="A0A5C1Y7C6"/>
<dbReference type="KEGG" id="lyk:FLP23_07380"/>
<proteinExistence type="predicted"/>
<name>A0A5C1Y7C6_9MICO</name>
<reference evidence="1 2" key="1">
    <citation type="submission" date="2019-09" db="EMBL/GenBank/DDBJ databases">
        <title>Genome sequencing of strain KACC 19322.</title>
        <authorList>
            <person name="Heo J."/>
            <person name="Kim S.-J."/>
            <person name="Kim J.-S."/>
            <person name="Hong S.-B."/>
            <person name="Kwon S.-W."/>
        </authorList>
    </citation>
    <scope>NUCLEOTIDE SEQUENCE [LARGE SCALE GENOMIC DNA]</scope>
    <source>
        <strain evidence="1 2">KACC 19322</strain>
    </source>
</reference>
<evidence type="ECO:0000313" key="1">
    <source>
        <dbReference type="EMBL" id="QEO09844.1"/>
    </source>
</evidence>